<evidence type="ECO:0000259" key="10">
    <source>
        <dbReference type="PROSITE" id="PS50050"/>
    </source>
</evidence>
<feature type="repeat" description="TNFR-Cys" evidence="8">
    <location>
        <begin position="69"/>
        <end position="110"/>
    </location>
</feature>
<keyword evidence="7" id="KW-0325">Glycoprotein</keyword>
<evidence type="ECO:0000256" key="4">
    <source>
        <dbReference type="ARBA" id="ARBA00022729"/>
    </source>
</evidence>
<accession>A0ABN9L4G1</accession>
<evidence type="ECO:0000256" key="6">
    <source>
        <dbReference type="ARBA" id="ARBA00023157"/>
    </source>
</evidence>
<dbReference type="SMART" id="SM00208">
    <property type="entry name" value="TNFR"/>
    <property type="match status" value="2"/>
</dbReference>
<dbReference type="PANTHER" id="PTHR23097:SF116">
    <property type="entry name" value="TUMOR NECROSIS FACTOR RECEPTOR SUPERFAMILY MEMBER 6B"/>
    <property type="match status" value="1"/>
</dbReference>
<evidence type="ECO:0000256" key="9">
    <source>
        <dbReference type="SAM" id="SignalP"/>
    </source>
</evidence>
<feature type="domain" description="TNFR-Cys" evidence="10">
    <location>
        <begin position="69"/>
        <end position="110"/>
    </location>
</feature>
<evidence type="ECO:0000256" key="5">
    <source>
        <dbReference type="ARBA" id="ARBA00022737"/>
    </source>
</evidence>
<keyword evidence="12" id="KW-1185">Reference proteome</keyword>
<keyword evidence="4 9" id="KW-0732">Signal</keyword>
<evidence type="ECO:0000256" key="2">
    <source>
        <dbReference type="ARBA" id="ARBA00022525"/>
    </source>
</evidence>
<keyword evidence="3" id="KW-0053">Apoptosis</keyword>
<comment type="caution">
    <text evidence="8">Lacks conserved residue(s) required for the propagation of feature annotation.</text>
</comment>
<dbReference type="InterPro" id="IPR001368">
    <property type="entry name" value="TNFR/NGFR_Cys_rich_reg"/>
</dbReference>
<organism evidence="11 12">
    <name type="scientific">Ranitomeya imitator</name>
    <name type="common">mimic poison frog</name>
    <dbReference type="NCBI Taxonomy" id="111125"/>
    <lineage>
        <taxon>Eukaryota</taxon>
        <taxon>Metazoa</taxon>
        <taxon>Chordata</taxon>
        <taxon>Craniata</taxon>
        <taxon>Vertebrata</taxon>
        <taxon>Euteleostomi</taxon>
        <taxon>Amphibia</taxon>
        <taxon>Batrachia</taxon>
        <taxon>Anura</taxon>
        <taxon>Neobatrachia</taxon>
        <taxon>Hyloidea</taxon>
        <taxon>Dendrobatidae</taxon>
        <taxon>Dendrobatinae</taxon>
        <taxon>Ranitomeya</taxon>
    </lineage>
</organism>
<proteinExistence type="predicted"/>
<feature type="disulfide bond" evidence="8">
    <location>
        <begin position="70"/>
        <end position="85"/>
    </location>
</feature>
<keyword evidence="2" id="KW-0964">Secreted</keyword>
<feature type="signal peptide" evidence="9">
    <location>
        <begin position="1"/>
        <end position="27"/>
    </location>
</feature>
<evidence type="ECO:0000313" key="12">
    <source>
        <dbReference type="Proteomes" id="UP001176940"/>
    </source>
</evidence>
<dbReference type="PANTHER" id="PTHR23097">
    <property type="entry name" value="TUMOR NECROSIS FACTOR RECEPTOR SUPERFAMILY MEMBER"/>
    <property type="match status" value="1"/>
</dbReference>
<dbReference type="InterPro" id="IPR052459">
    <property type="entry name" value="TNFRSF_decoy_receptor"/>
</dbReference>
<feature type="disulfide bond" evidence="8">
    <location>
        <begin position="92"/>
        <end position="110"/>
    </location>
</feature>
<keyword evidence="6 8" id="KW-1015">Disulfide bond</keyword>
<name>A0ABN9L4G1_9NEOB</name>
<evidence type="ECO:0000256" key="8">
    <source>
        <dbReference type="PROSITE-ProRule" id="PRU00206"/>
    </source>
</evidence>
<evidence type="ECO:0000256" key="3">
    <source>
        <dbReference type="ARBA" id="ARBA00022703"/>
    </source>
</evidence>
<dbReference type="PROSITE" id="PS50050">
    <property type="entry name" value="TNFR_NGFR_2"/>
    <property type="match status" value="1"/>
</dbReference>
<dbReference type="Proteomes" id="UP001176940">
    <property type="component" value="Unassembled WGS sequence"/>
</dbReference>
<dbReference type="Pfam" id="PF00020">
    <property type="entry name" value="TNFR_c6"/>
    <property type="match status" value="2"/>
</dbReference>
<dbReference type="EMBL" id="CAUEEQ010007554">
    <property type="protein sequence ID" value="CAJ0931193.1"/>
    <property type="molecule type" value="Genomic_DNA"/>
</dbReference>
<comment type="caution">
    <text evidence="11">The sequence shown here is derived from an EMBL/GenBank/DDBJ whole genome shotgun (WGS) entry which is preliminary data.</text>
</comment>
<dbReference type="Gene3D" id="2.10.50.10">
    <property type="entry name" value="Tumor Necrosis Factor Receptor, subunit A, domain 2"/>
    <property type="match status" value="1"/>
</dbReference>
<comment type="subcellular location">
    <subcellularLocation>
        <location evidence="1">Secreted</location>
    </subcellularLocation>
</comment>
<sequence>MTDSNKMTYSSTVQVVASLFLVTIATANRSTPTYEWTDQTGETLTCQKCPPGTYVDLHCSSKTDTICKECPDEHYAQYWNYLDKCRFCNVICQEGEQVKHECNSTHNRVCECQPGYHRSGHYCVKDLRCNIDENQQEEDDEECDELVIDYIVSLNISNSTYRKLENSILHKPHKGKKPATHRRVRSLLKDLKDRDQNRPLLPRLLNILKKAKISHLEKKLQNRFTQQEDL</sequence>
<evidence type="ECO:0000256" key="7">
    <source>
        <dbReference type="ARBA" id="ARBA00023180"/>
    </source>
</evidence>
<keyword evidence="5" id="KW-0677">Repeat</keyword>
<feature type="chain" id="PRO_5046885120" description="TNFR-Cys domain-containing protein" evidence="9">
    <location>
        <begin position="28"/>
        <end position="230"/>
    </location>
</feature>
<reference evidence="11" key="1">
    <citation type="submission" date="2023-07" db="EMBL/GenBank/DDBJ databases">
        <authorList>
            <person name="Stuckert A."/>
        </authorList>
    </citation>
    <scope>NUCLEOTIDE SEQUENCE</scope>
</reference>
<dbReference type="SUPFAM" id="SSF57586">
    <property type="entry name" value="TNF receptor-like"/>
    <property type="match status" value="2"/>
</dbReference>
<evidence type="ECO:0000313" key="11">
    <source>
        <dbReference type="EMBL" id="CAJ0931193.1"/>
    </source>
</evidence>
<gene>
    <name evidence="11" type="ORF">RIMI_LOCUS4633408</name>
</gene>
<protein>
    <recommendedName>
        <fullName evidence="10">TNFR-Cys domain-containing protein</fullName>
    </recommendedName>
</protein>
<evidence type="ECO:0000256" key="1">
    <source>
        <dbReference type="ARBA" id="ARBA00004613"/>
    </source>
</evidence>